<feature type="transmembrane region" description="Helical" evidence="1">
    <location>
        <begin position="205"/>
        <end position="223"/>
    </location>
</feature>
<dbReference type="NCBIfam" id="TIGR03082">
    <property type="entry name" value="Gneg_AbrB_dup"/>
    <property type="match status" value="1"/>
</dbReference>
<feature type="transmembrane region" description="Helical" evidence="1">
    <location>
        <begin position="317"/>
        <end position="340"/>
    </location>
</feature>
<dbReference type="Pfam" id="PF05145">
    <property type="entry name" value="AbrB"/>
    <property type="match status" value="1"/>
</dbReference>
<feature type="transmembrane region" description="Helical" evidence="1">
    <location>
        <begin position="291"/>
        <end position="311"/>
    </location>
</feature>
<name>A0A533HZ29_PARDE</name>
<gene>
    <name evidence="2" type="ORF">DI616_19195</name>
</gene>
<dbReference type="InterPro" id="IPR017516">
    <property type="entry name" value="AbrB_dup"/>
</dbReference>
<dbReference type="PANTHER" id="PTHR38457:SF1">
    <property type="entry name" value="REGULATOR ABRB-RELATED"/>
    <property type="match status" value="1"/>
</dbReference>
<dbReference type="Proteomes" id="UP000315344">
    <property type="component" value="Unassembled WGS sequence"/>
</dbReference>
<feature type="transmembrane region" description="Helical" evidence="1">
    <location>
        <begin position="230"/>
        <end position="251"/>
    </location>
</feature>
<feature type="transmembrane region" description="Helical" evidence="1">
    <location>
        <begin position="145"/>
        <end position="171"/>
    </location>
</feature>
<protein>
    <submittedName>
        <fullName evidence="2">AbrB family transcriptional regulator</fullName>
    </submittedName>
</protein>
<dbReference type="GO" id="GO:0016020">
    <property type="term" value="C:membrane"/>
    <property type="evidence" value="ECO:0007669"/>
    <property type="project" value="InterPro"/>
</dbReference>
<feature type="transmembrane region" description="Helical" evidence="1">
    <location>
        <begin position="257"/>
        <end position="284"/>
    </location>
</feature>
<dbReference type="PIRSF" id="PIRSF038991">
    <property type="entry name" value="Protein_AbrB"/>
    <property type="match status" value="1"/>
</dbReference>
<evidence type="ECO:0000313" key="3">
    <source>
        <dbReference type="Proteomes" id="UP000315344"/>
    </source>
</evidence>
<proteinExistence type="predicted"/>
<dbReference type="GO" id="GO:0010468">
    <property type="term" value="P:regulation of gene expression"/>
    <property type="evidence" value="ECO:0007669"/>
    <property type="project" value="InterPro"/>
</dbReference>
<sequence>MSDLPILIRATLTLLAAVAAGWALNATGMPLGWLIGAMLAMIAASLARLPAVQPTRVLPFVKGAVGTMLGASIPAGLMESFANWWPSLLCMFAVMLLGGWLNFTTLRRIFGFPRMDAALCAMPGGISEMILLGEQAGADQRRVAIVHALRIALSILIIPILAGLVFGIAVGSSGDLPPVHMSLADWLWFALCVLSGVAADRWTRLPIPLILVPLFVSAALHLSGISAFHVPPAIAIAIQVMIGINVGARFLGISPYALAHVALAACMVVAVQMALAVVAAVAMASTGRWDALALMLAYAPGGLAEMSLIAITMGREVAFVVFHHILRVLFALFAAPPLLLRLRSNHDPASPA</sequence>
<dbReference type="PANTHER" id="PTHR38457">
    <property type="entry name" value="REGULATOR ABRB-RELATED"/>
    <property type="match status" value="1"/>
</dbReference>
<evidence type="ECO:0000256" key="1">
    <source>
        <dbReference type="SAM" id="Phobius"/>
    </source>
</evidence>
<feature type="transmembrane region" description="Helical" evidence="1">
    <location>
        <begin position="29"/>
        <end position="47"/>
    </location>
</feature>
<feature type="transmembrane region" description="Helical" evidence="1">
    <location>
        <begin position="84"/>
        <end position="103"/>
    </location>
</feature>
<keyword evidence="1" id="KW-0472">Membrane</keyword>
<keyword evidence="1" id="KW-0812">Transmembrane</keyword>
<organism evidence="2 3">
    <name type="scientific">Paracoccus denitrificans</name>
    <dbReference type="NCBI Taxonomy" id="266"/>
    <lineage>
        <taxon>Bacteria</taxon>
        <taxon>Pseudomonadati</taxon>
        <taxon>Pseudomonadota</taxon>
        <taxon>Alphaproteobacteria</taxon>
        <taxon>Rhodobacterales</taxon>
        <taxon>Paracoccaceae</taxon>
        <taxon>Paracoccus</taxon>
    </lineage>
</organism>
<accession>A0A533HZ29</accession>
<evidence type="ECO:0000313" key="2">
    <source>
        <dbReference type="EMBL" id="TKW63735.1"/>
    </source>
</evidence>
<dbReference type="AlphaFoldDB" id="A0A533HZ29"/>
<feature type="transmembrane region" description="Helical" evidence="1">
    <location>
        <begin position="183"/>
        <end position="199"/>
    </location>
</feature>
<comment type="caution">
    <text evidence="2">The sequence shown here is derived from an EMBL/GenBank/DDBJ whole genome shotgun (WGS) entry which is preliminary data.</text>
</comment>
<keyword evidence="1" id="KW-1133">Transmembrane helix</keyword>
<reference evidence="2 3" key="1">
    <citation type="journal article" date="2017" name="Nat. Commun.">
        <title>In situ click chemistry generation of cyclooxygenase-2 inhibitors.</title>
        <authorList>
            <person name="Bhardwaj A."/>
            <person name="Kaur J."/>
            <person name="Wuest M."/>
            <person name="Wuest F."/>
        </authorList>
    </citation>
    <scope>NUCLEOTIDE SEQUENCE [LARGE SCALE GENOMIC DNA]</scope>
    <source>
        <strain evidence="2">S2_012_000_R3_94</strain>
    </source>
</reference>
<dbReference type="InterPro" id="IPR007820">
    <property type="entry name" value="AbrB_fam"/>
</dbReference>
<dbReference type="EMBL" id="VAFL01000029">
    <property type="protein sequence ID" value="TKW63735.1"/>
    <property type="molecule type" value="Genomic_DNA"/>
</dbReference>